<evidence type="ECO:0000256" key="2">
    <source>
        <dbReference type="SAM" id="MobiDB-lite"/>
    </source>
</evidence>
<feature type="region of interest" description="Disordered" evidence="2">
    <location>
        <begin position="238"/>
        <end position="259"/>
    </location>
</feature>
<dbReference type="RefSeq" id="WP_128144987.1">
    <property type="nucleotide sequence ID" value="NZ_UGRU01000001.1"/>
</dbReference>
<dbReference type="AlphaFoldDB" id="A0A378WJC7"/>
<organism evidence="3 4">
    <name type="scientific">Nocardia africana</name>
    <dbReference type="NCBI Taxonomy" id="134964"/>
    <lineage>
        <taxon>Bacteria</taxon>
        <taxon>Bacillati</taxon>
        <taxon>Actinomycetota</taxon>
        <taxon>Actinomycetes</taxon>
        <taxon>Mycobacteriales</taxon>
        <taxon>Nocardiaceae</taxon>
        <taxon>Nocardia</taxon>
    </lineage>
</organism>
<dbReference type="EMBL" id="UGRU01000001">
    <property type="protein sequence ID" value="SUA40695.1"/>
    <property type="molecule type" value="Genomic_DNA"/>
</dbReference>
<accession>A0A378WJC7</accession>
<evidence type="ECO:0000256" key="1">
    <source>
        <dbReference type="SAM" id="Coils"/>
    </source>
</evidence>
<evidence type="ECO:0000313" key="3">
    <source>
        <dbReference type="EMBL" id="SUA40695.1"/>
    </source>
</evidence>
<protein>
    <submittedName>
        <fullName evidence="3">Uncharacterized protein</fullName>
    </submittedName>
</protein>
<dbReference type="Proteomes" id="UP000255082">
    <property type="component" value="Unassembled WGS sequence"/>
</dbReference>
<gene>
    <name evidence="3" type="ORF">NCTC13184_00016</name>
</gene>
<name>A0A378WJC7_9NOCA</name>
<proteinExistence type="predicted"/>
<reference evidence="3 4" key="1">
    <citation type="submission" date="2018-06" db="EMBL/GenBank/DDBJ databases">
        <authorList>
            <consortium name="Pathogen Informatics"/>
            <person name="Doyle S."/>
        </authorList>
    </citation>
    <scope>NUCLEOTIDE SEQUENCE [LARGE SCALE GENOMIC DNA]</scope>
    <source>
        <strain evidence="3 4">NCTC13184</strain>
    </source>
</reference>
<sequence>MDRVAHAAQALRDARRDALEAAIPDNDIQAAYTAGSMGIRSTDNPAAIARLAVERDRTVFDTMARQADYERAMRTAEAERTQRIAASEQAEALRERVARLQHEGGADLDAIFDRWQADTAALVSHNFRSQPATPDANVVAGAGAGTASMLYTAAIEITQPGASAPVRLQSGSDLSSETQTADWVRDQLRRLGCDLAAHVRITAHASDAEHTVTLMDSAGYPHIVDEATDRWHRHVAGTHPLDTTRTSPPEPGTDPVAAPSAGQLLSASFEEAQAATWINDNGVVTAAPDQLAQTVATPAEAEPGQ</sequence>
<feature type="coiled-coil region" evidence="1">
    <location>
        <begin position="76"/>
        <end position="103"/>
    </location>
</feature>
<evidence type="ECO:0000313" key="4">
    <source>
        <dbReference type="Proteomes" id="UP000255082"/>
    </source>
</evidence>
<keyword evidence="1" id="KW-0175">Coiled coil</keyword>